<name>A0A504J7Q7_9FLAO</name>
<comment type="caution">
    <text evidence="1">The sequence shown here is derived from an EMBL/GenBank/DDBJ whole genome shotgun (WGS) entry which is preliminary data.</text>
</comment>
<dbReference type="OrthoDB" id="1148550at2"/>
<proteinExistence type="predicted"/>
<evidence type="ECO:0000313" key="2">
    <source>
        <dbReference type="Proteomes" id="UP000315540"/>
    </source>
</evidence>
<dbReference type="AlphaFoldDB" id="A0A504J7Q7"/>
<sequence>MYVNMMNMKLVFLTVCLALIGTTKSFGHFFWIETAPKGQIGEQHEIRIYFGEFTSGEIEKTDGEVFQNAQNFTIWVVDQNGNKEQLQPQAEASYYASSFTPKSKGTYSIILDNKKYQVLDYTQYDYGIFRPQYHSVAKVEVGDKRAPKTASANPESITIIDVSTQEDTAKLQVLFKNKPLADKEVTVFIKEDWSKKIKTDSNGVITFSKPFATRYVVEATHEDELPGSYDGVKYQFTWHCAVYTIN</sequence>
<keyword evidence="2" id="KW-1185">Reference proteome</keyword>
<protein>
    <submittedName>
        <fullName evidence="1">DUF4198 domain-containing protein</fullName>
    </submittedName>
</protein>
<gene>
    <name evidence="1" type="ORF">FHK87_04440</name>
</gene>
<evidence type="ECO:0000313" key="1">
    <source>
        <dbReference type="EMBL" id="TPN86857.1"/>
    </source>
</evidence>
<dbReference type="Proteomes" id="UP000315540">
    <property type="component" value="Unassembled WGS sequence"/>
</dbReference>
<dbReference type="EMBL" id="VFWZ01000002">
    <property type="protein sequence ID" value="TPN86857.1"/>
    <property type="molecule type" value="Genomic_DNA"/>
</dbReference>
<accession>A0A504J7Q7</accession>
<dbReference type="Pfam" id="PF10670">
    <property type="entry name" value="DUF4198"/>
    <property type="match status" value="1"/>
</dbReference>
<reference evidence="1 2" key="1">
    <citation type="submission" date="2019-06" db="EMBL/GenBank/DDBJ databases">
        <authorList>
            <person name="Meng X."/>
        </authorList>
    </citation>
    <scope>NUCLEOTIDE SEQUENCE [LARGE SCALE GENOMIC DNA]</scope>
    <source>
        <strain evidence="1 2">M625</strain>
    </source>
</reference>
<dbReference type="InterPro" id="IPR019613">
    <property type="entry name" value="DUF4198"/>
</dbReference>
<organism evidence="1 2">
    <name type="scientific">Aquimarina algicola</name>
    <dbReference type="NCBI Taxonomy" id="2589995"/>
    <lineage>
        <taxon>Bacteria</taxon>
        <taxon>Pseudomonadati</taxon>
        <taxon>Bacteroidota</taxon>
        <taxon>Flavobacteriia</taxon>
        <taxon>Flavobacteriales</taxon>
        <taxon>Flavobacteriaceae</taxon>
        <taxon>Aquimarina</taxon>
    </lineage>
</organism>